<evidence type="ECO:0000313" key="3">
    <source>
        <dbReference type="EMBL" id="GGD93016.1"/>
    </source>
</evidence>
<dbReference type="RefSeq" id="WP_188997826.1">
    <property type="nucleotide sequence ID" value="NZ_BMHP01000006.1"/>
</dbReference>
<comment type="caution">
    <text evidence="3">The sequence shown here is derived from an EMBL/GenBank/DDBJ whole genome shotgun (WGS) entry which is preliminary data.</text>
</comment>
<dbReference type="Proteomes" id="UP000612456">
    <property type="component" value="Unassembled WGS sequence"/>
</dbReference>
<reference evidence="3" key="2">
    <citation type="submission" date="2020-09" db="EMBL/GenBank/DDBJ databases">
        <authorList>
            <person name="Sun Q."/>
            <person name="Zhou Y."/>
        </authorList>
    </citation>
    <scope>NUCLEOTIDE SEQUENCE</scope>
    <source>
        <strain evidence="3">CGMCC 1.15178</strain>
    </source>
</reference>
<organism evidence="3 4">
    <name type="scientific">Paenibacillus nasutitermitis</name>
    <dbReference type="NCBI Taxonomy" id="1652958"/>
    <lineage>
        <taxon>Bacteria</taxon>
        <taxon>Bacillati</taxon>
        <taxon>Bacillota</taxon>
        <taxon>Bacilli</taxon>
        <taxon>Bacillales</taxon>
        <taxon>Paenibacillaceae</taxon>
        <taxon>Paenibacillus</taxon>
    </lineage>
</organism>
<gene>
    <name evidence="3" type="ORF">GCM10010911_59480</name>
</gene>
<dbReference type="AlphaFoldDB" id="A0A916ZFU2"/>
<dbReference type="Pfam" id="PF13649">
    <property type="entry name" value="Methyltransf_25"/>
    <property type="match status" value="1"/>
</dbReference>
<dbReference type="InterPro" id="IPR029063">
    <property type="entry name" value="SAM-dependent_MTases_sf"/>
</dbReference>
<dbReference type="PANTHER" id="PTHR43861">
    <property type="entry name" value="TRANS-ACONITATE 2-METHYLTRANSFERASE-RELATED"/>
    <property type="match status" value="1"/>
</dbReference>
<keyword evidence="4" id="KW-1185">Reference proteome</keyword>
<dbReference type="GO" id="GO:0032259">
    <property type="term" value="P:methylation"/>
    <property type="evidence" value="ECO:0007669"/>
    <property type="project" value="UniProtKB-KW"/>
</dbReference>
<dbReference type="EMBL" id="BMHP01000006">
    <property type="protein sequence ID" value="GGD93016.1"/>
    <property type="molecule type" value="Genomic_DNA"/>
</dbReference>
<accession>A0A916ZFU2</accession>
<keyword evidence="3" id="KW-0489">Methyltransferase</keyword>
<dbReference type="SUPFAM" id="SSF53335">
    <property type="entry name" value="S-adenosyl-L-methionine-dependent methyltransferases"/>
    <property type="match status" value="1"/>
</dbReference>
<evidence type="ECO:0000313" key="4">
    <source>
        <dbReference type="Proteomes" id="UP000612456"/>
    </source>
</evidence>
<feature type="domain" description="Methyltransferase" evidence="2">
    <location>
        <begin position="50"/>
        <end position="144"/>
    </location>
</feature>
<evidence type="ECO:0000259" key="2">
    <source>
        <dbReference type="Pfam" id="PF13649"/>
    </source>
</evidence>
<name>A0A916ZFU2_9BACL</name>
<dbReference type="Gene3D" id="3.40.50.150">
    <property type="entry name" value="Vaccinia Virus protein VP39"/>
    <property type="match status" value="1"/>
</dbReference>
<sequence>MNKDSNEVKMKFDAIAAQYDQQRRMLIPGFDDFYGIPAAYASARSSTPRILDLGAGTGLFSAYLMDRYPYADLTLADLSSSMLDAARIRFSHLTQVSYIAADYCAYDFDGKFDLIISSLSIHHLEDEAKRAIYAKAYSLLEEGGIFINADQVLGATPAIHRYYEQTWRAGVLAEGLSQANLELALERMKLDKYATVEAQLGWLAEAGFADVDCLYKKYHFAVLTGRKAGASPAIGE</sequence>
<evidence type="ECO:0000256" key="1">
    <source>
        <dbReference type="ARBA" id="ARBA00022679"/>
    </source>
</evidence>
<proteinExistence type="predicted"/>
<dbReference type="GO" id="GO:0008168">
    <property type="term" value="F:methyltransferase activity"/>
    <property type="evidence" value="ECO:0007669"/>
    <property type="project" value="UniProtKB-KW"/>
</dbReference>
<dbReference type="PANTHER" id="PTHR43861:SF3">
    <property type="entry name" value="PUTATIVE (AFU_ORTHOLOGUE AFUA_2G14390)-RELATED"/>
    <property type="match status" value="1"/>
</dbReference>
<protein>
    <submittedName>
        <fullName evidence="3">SAM-dependent methyltransferase</fullName>
    </submittedName>
</protein>
<dbReference type="CDD" id="cd02440">
    <property type="entry name" value="AdoMet_MTases"/>
    <property type="match status" value="1"/>
</dbReference>
<reference evidence="3" key="1">
    <citation type="journal article" date="2014" name="Int. J. Syst. Evol. Microbiol.">
        <title>Complete genome sequence of Corynebacterium casei LMG S-19264T (=DSM 44701T), isolated from a smear-ripened cheese.</title>
        <authorList>
            <consortium name="US DOE Joint Genome Institute (JGI-PGF)"/>
            <person name="Walter F."/>
            <person name="Albersmeier A."/>
            <person name="Kalinowski J."/>
            <person name="Ruckert C."/>
        </authorList>
    </citation>
    <scope>NUCLEOTIDE SEQUENCE</scope>
    <source>
        <strain evidence="3">CGMCC 1.15178</strain>
    </source>
</reference>
<dbReference type="InterPro" id="IPR041698">
    <property type="entry name" value="Methyltransf_25"/>
</dbReference>
<keyword evidence="1" id="KW-0808">Transferase</keyword>